<organism evidence="1 2">
    <name type="scientific">Brevundimonas vitisensis</name>
    <dbReference type="NCBI Taxonomy" id="2800818"/>
    <lineage>
        <taxon>Bacteria</taxon>
        <taxon>Pseudomonadati</taxon>
        <taxon>Pseudomonadota</taxon>
        <taxon>Alphaproteobacteria</taxon>
        <taxon>Caulobacterales</taxon>
        <taxon>Caulobacteraceae</taxon>
        <taxon>Brevundimonas</taxon>
    </lineage>
</organism>
<reference evidence="1 2" key="1">
    <citation type="submission" date="2021-01" db="EMBL/GenBank/DDBJ databases">
        <title>Brevundimonas vitis sp. nov., an bacterium isolated from grape (Vitis vinifera).</title>
        <authorList>
            <person name="Jiang L."/>
            <person name="Lee J."/>
        </authorList>
    </citation>
    <scope>NUCLEOTIDE SEQUENCE [LARGE SCALE GENOMIC DNA]</scope>
    <source>
        <strain evidence="1 2">GRTSA-9</strain>
    </source>
</reference>
<protein>
    <submittedName>
        <fullName evidence="1">Uncharacterized protein</fullName>
    </submittedName>
</protein>
<name>A0ABX7BQU8_9CAUL</name>
<accession>A0ABX7BQU8</accession>
<dbReference type="EMBL" id="CP067977">
    <property type="protein sequence ID" value="QQQ18706.1"/>
    <property type="molecule type" value="Genomic_DNA"/>
</dbReference>
<dbReference type="Proteomes" id="UP000595448">
    <property type="component" value="Chromosome"/>
</dbReference>
<evidence type="ECO:0000313" key="2">
    <source>
        <dbReference type="Proteomes" id="UP000595448"/>
    </source>
</evidence>
<keyword evidence="2" id="KW-1185">Reference proteome</keyword>
<gene>
    <name evidence="1" type="ORF">JIP62_00705</name>
</gene>
<sequence>MFNLINILAVALATASSDAPLVTGHQEDPRQTVPEVVTELGRCRGLADPNQRLACLDAASSALDQALRSGQILIVDRSQAQEAQRQAFGTAEADDRQNLIAAEAPVQAIETKLVEATLGSDGRWRFVLEDGSVWRQIDTDRVSIRNRAGEPVRIRRAALGSYLLVVGRSGAIRVRRQ</sequence>
<dbReference type="InterPro" id="IPR016987">
    <property type="entry name" value="UCP023238"/>
</dbReference>
<evidence type="ECO:0000313" key="1">
    <source>
        <dbReference type="EMBL" id="QQQ18706.1"/>
    </source>
</evidence>
<dbReference type="PIRSF" id="PIRSF032038">
    <property type="entry name" value="UCP023238"/>
    <property type="match status" value="1"/>
</dbReference>
<dbReference type="RefSeq" id="WP_201103063.1">
    <property type="nucleotide sequence ID" value="NZ_CP067977.1"/>
</dbReference>
<proteinExistence type="predicted"/>